<evidence type="ECO:0008006" key="4">
    <source>
        <dbReference type="Google" id="ProtNLM"/>
    </source>
</evidence>
<organism evidence="3">
    <name type="scientific">Tanacetum cinerariifolium</name>
    <name type="common">Dalmatian daisy</name>
    <name type="synonym">Chrysanthemum cinerariifolium</name>
    <dbReference type="NCBI Taxonomy" id="118510"/>
    <lineage>
        <taxon>Eukaryota</taxon>
        <taxon>Viridiplantae</taxon>
        <taxon>Streptophyta</taxon>
        <taxon>Embryophyta</taxon>
        <taxon>Tracheophyta</taxon>
        <taxon>Spermatophyta</taxon>
        <taxon>Magnoliopsida</taxon>
        <taxon>eudicotyledons</taxon>
        <taxon>Gunneridae</taxon>
        <taxon>Pentapetalae</taxon>
        <taxon>asterids</taxon>
        <taxon>campanulids</taxon>
        <taxon>Asterales</taxon>
        <taxon>Asteraceae</taxon>
        <taxon>Asteroideae</taxon>
        <taxon>Anthemideae</taxon>
        <taxon>Anthemidinae</taxon>
        <taxon>Tanacetum</taxon>
    </lineage>
</organism>
<feature type="chain" id="PRO_5025684691" description="Protein ALP1-like" evidence="2">
    <location>
        <begin position="23"/>
        <end position="314"/>
    </location>
</feature>
<comment type="caution">
    <text evidence="3">The sequence shown here is derived from an EMBL/GenBank/DDBJ whole genome shotgun (WGS) entry which is preliminary data.</text>
</comment>
<name>A0A699IT54_TANCI</name>
<dbReference type="InterPro" id="IPR006912">
    <property type="entry name" value="Harbinger_derived_prot"/>
</dbReference>
<sequence length="314" mass="35198">LMSPKISRFFLIVDSLVVMLMGDKSRVLVGCGGGGSGGGGRRRIGGGWWRDEHRSKTGPDRPRPSWSKTPDRGPDRNGTVRSGPGCDVVEKAGISALVKCTFPIRQLAYAAVPDSLDEYLQISEKTSRYCLMHFCNGVIELYGEEYLRRPTQTDVEKLYDFHENKHGFPGMIGSIDCTKLLWAQCPQAYRAQFSRGDSGSEPFILLETVASQDLWIWHAFFGVAGSSNDVNVLRQFPVLNDLKVEKAPEVPFVANDVTYKWGYYLIDGIYPEWVVLMKSISQAGSNDVKRIRYKHAHEAARKDVERAFGVLKKK</sequence>
<feature type="region of interest" description="Disordered" evidence="1">
    <location>
        <begin position="31"/>
        <end position="84"/>
    </location>
</feature>
<feature type="non-terminal residue" evidence="3">
    <location>
        <position position="1"/>
    </location>
</feature>
<keyword evidence="2" id="KW-0732">Signal</keyword>
<evidence type="ECO:0000313" key="3">
    <source>
        <dbReference type="EMBL" id="GEZ74304.1"/>
    </source>
</evidence>
<feature type="signal peptide" evidence="2">
    <location>
        <begin position="1"/>
        <end position="22"/>
    </location>
</feature>
<evidence type="ECO:0000256" key="2">
    <source>
        <dbReference type="SAM" id="SignalP"/>
    </source>
</evidence>
<dbReference type="PANTHER" id="PTHR47150">
    <property type="entry name" value="OS12G0169200 PROTEIN"/>
    <property type="match status" value="1"/>
</dbReference>
<dbReference type="PANTHER" id="PTHR47150:SF4">
    <property type="entry name" value="HARBINGER TRANSPOSASE-DERIVED PROTEIN-RELATED"/>
    <property type="match status" value="1"/>
</dbReference>
<protein>
    <recommendedName>
        <fullName evidence="4">Protein ALP1-like</fullName>
    </recommendedName>
</protein>
<gene>
    <name evidence="3" type="ORF">Tci_546277</name>
</gene>
<dbReference type="EMBL" id="BKCJ010317625">
    <property type="protein sequence ID" value="GEZ74304.1"/>
    <property type="molecule type" value="Genomic_DNA"/>
</dbReference>
<feature type="compositionally biased region" description="Basic and acidic residues" evidence="1">
    <location>
        <begin position="49"/>
        <end position="75"/>
    </location>
</feature>
<dbReference type="AlphaFoldDB" id="A0A699IT54"/>
<reference evidence="3" key="1">
    <citation type="journal article" date="2019" name="Sci. Rep.">
        <title>Draft genome of Tanacetum cinerariifolium, the natural source of mosquito coil.</title>
        <authorList>
            <person name="Yamashiro T."/>
            <person name="Shiraishi A."/>
            <person name="Satake H."/>
            <person name="Nakayama K."/>
        </authorList>
    </citation>
    <scope>NUCLEOTIDE SEQUENCE</scope>
</reference>
<proteinExistence type="predicted"/>
<evidence type="ECO:0000256" key="1">
    <source>
        <dbReference type="SAM" id="MobiDB-lite"/>
    </source>
</evidence>
<dbReference type="Pfam" id="PF04827">
    <property type="entry name" value="Plant_tran"/>
    <property type="match status" value="1"/>
</dbReference>
<accession>A0A699IT54</accession>